<dbReference type="GO" id="GO:0006084">
    <property type="term" value="P:acetyl-CoA metabolic process"/>
    <property type="evidence" value="ECO:0007669"/>
    <property type="project" value="InterPro"/>
</dbReference>
<dbReference type="Pfam" id="PF08540">
    <property type="entry name" value="HMG_CoA_synt_C"/>
    <property type="match status" value="2"/>
</dbReference>
<evidence type="ECO:0000259" key="4">
    <source>
        <dbReference type="Pfam" id="PF01154"/>
    </source>
</evidence>
<feature type="domain" description="Hydroxymethylglutaryl-coenzyme A synthase N-terminal" evidence="4">
    <location>
        <begin position="104"/>
        <end position="168"/>
    </location>
</feature>
<dbReference type="InterPro" id="IPR013528">
    <property type="entry name" value="HMG_CoA_synth_N"/>
</dbReference>
<dbReference type="GO" id="GO:0010142">
    <property type="term" value="P:farnesyl diphosphate biosynthetic process, mevalonate pathway"/>
    <property type="evidence" value="ECO:0007669"/>
    <property type="project" value="InterPro"/>
</dbReference>
<evidence type="ECO:0000313" key="6">
    <source>
        <dbReference type="EMBL" id="KXZ55620.1"/>
    </source>
</evidence>
<keyword evidence="7" id="KW-1185">Reference proteome</keyword>
<feature type="region of interest" description="Disordered" evidence="3">
    <location>
        <begin position="71"/>
        <end position="103"/>
    </location>
</feature>
<feature type="region of interest" description="Disordered" evidence="3">
    <location>
        <begin position="244"/>
        <end position="284"/>
    </location>
</feature>
<feature type="domain" description="Hydroxymethylglutaryl-coenzyme A synthase C-terminal" evidence="5">
    <location>
        <begin position="432"/>
        <end position="502"/>
    </location>
</feature>
<feature type="domain" description="Hydroxymethylglutaryl-coenzyme A synthase C-terminal" evidence="5">
    <location>
        <begin position="308"/>
        <end position="389"/>
    </location>
</feature>
<dbReference type="OrthoDB" id="1269963at2759"/>
<dbReference type="InterPro" id="IPR013746">
    <property type="entry name" value="HMG_CoA_synt_C_dom"/>
</dbReference>
<evidence type="ECO:0008006" key="8">
    <source>
        <dbReference type="Google" id="ProtNLM"/>
    </source>
</evidence>
<gene>
    <name evidence="6" type="ORF">GPECTOR_2g1170</name>
</gene>
<dbReference type="GO" id="GO:0004421">
    <property type="term" value="F:hydroxymethylglutaryl-CoA synthase activity"/>
    <property type="evidence" value="ECO:0007669"/>
    <property type="project" value="InterPro"/>
</dbReference>
<reference evidence="7" key="1">
    <citation type="journal article" date="2016" name="Nat. Commun.">
        <title>The Gonium pectorale genome demonstrates co-option of cell cycle regulation during the evolution of multicellularity.</title>
        <authorList>
            <person name="Hanschen E.R."/>
            <person name="Marriage T.N."/>
            <person name="Ferris P.J."/>
            <person name="Hamaji T."/>
            <person name="Toyoda A."/>
            <person name="Fujiyama A."/>
            <person name="Neme R."/>
            <person name="Noguchi H."/>
            <person name="Minakuchi Y."/>
            <person name="Suzuki M."/>
            <person name="Kawai-Toyooka H."/>
            <person name="Smith D.R."/>
            <person name="Sparks H."/>
            <person name="Anderson J."/>
            <person name="Bakaric R."/>
            <person name="Luria V."/>
            <person name="Karger A."/>
            <person name="Kirschner M.W."/>
            <person name="Durand P.M."/>
            <person name="Michod R.E."/>
            <person name="Nozaki H."/>
            <person name="Olson B.J."/>
        </authorList>
    </citation>
    <scope>NUCLEOTIDE SEQUENCE [LARGE SCALE GENOMIC DNA]</scope>
    <source>
        <strain evidence="7">NIES-2863</strain>
    </source>
</reference>
<dbReference type="SUPFAM" id="SSF53901">
    <property type="entry name" value="Thiolase-like"/>
    <property type="match status" value="3"/>
</dbReference>
<accession>A0A150H208</accession>
<dbReference type="InterPro" id="IPR016039">
    <property type="entry name" value="Thiolase-like"/>
</dbReference>
<dbReference type="Proteomes" id="UP000075714">
    <property type="component" value="Unassembled WGS sequence"/>
</dbReference>
<feature type="domain" description="Hydroxymethylglutaryl-coenzyme A synthase N-terminal" evidence="4">
    <location>
        <begin position="3"/>
        <end position="78"/>
    </location>
</feature>
<dbReference type="EMBL" id="LSYV01000003">
    <property type="protein sequence ID" value="KXZ55620.1"/>
    <property type="molecule type" value="Genomic_DNA"/>
</dbReference>
<feature type="compositionally biased region" description="Low complexity" evidence="3">
    <location>
        <begin position="86"/>
        <end position="96"/>
    </location>
</feature>
<dbReference type="AlphaFoldDB" id="A0A150H208"/>
<organism evidence="6 7">
    <name type="scientific">Gonium pectorale</name>
    <name type="common">Green alga</name>
    <dbReference type="NCBI Taxonomy" id="33097"/>
    <lineage>
        <taxon>Eukaryota</taxon>
        <taxon>Viridiplantae</taxon>
        <taxon>Chlorophyta</taxon>
        <taxon>core chlorophytes</taxon>
        <taxon>Chlorophyceae</taxon>
        <taxon>CS clade</taxon>
        <taxon>Chlamydomonadales</taxon>
        <taxon>Volvocaceae</taxon>
        <taxon>Gonium</taxon>
    </lineage>
</organism>
<comment type="similarity">
    <text evidence="1">Belongs to the thiolase-like superfamily. HMG-CoA synthase family.</text>
</comment>
<keyword evidence="2" id="KW-0808">Transferase</keyword>
<comment type="caution">
    <text evidence="6">The sequence shown here is derived from an EMBL/GenBank/DDBJ whole genome shotgun (WGS) entry which is preliminary data.</text>
</comment>
<dbReference type="STRING" id="33097.A0A150H208"/>
<sequence>MVDLEAVDGCPGKYTLGLGQEAMAFASDREDAVSMALTAAHSLMEKYGAATESGVDRSKGITSHLMRYFEQQQQQDGESQPHLGPAQGRQGARPAVRGPPAPAADAMHACFGGTSALLAAAAWVESRQWDGRLALVVAADVALYAPGSAARPTGGCGAAALLVGPDAPLVLDPMWQGAHGAHAWDFFKPLGRLPYPSVDGPLTLGQYLGSAGHCALRLAERLERAGLLAPGEGAEHEAWVREWAQEEASQEAVPRSGPGGEASAPAPAIQTAQPAPDPGGPLGAALRGVLRSREQLPRDPEACACWGLDDKHLESALLVATDALWRDIAEDAAWLQKQVGNAYTASLWQGLASLVARRGEGLAGRRLLLFSFGSGTMAALLSLVARGSRAAVAVPGGPARRGGLLAESGALEGGEGGSEGEAGPADPRFTLAAVRRTLDLEARLAARVARPVPVYDAVSEQVERAYGCPVPYSPVGDLADVAAGVYYLDRVDEQSRRWYERRTVD</sequence>
<dbReference type="Gene3D" id="3.40.47.10">
    <property type="match status" value="2"/>
</dbReference>
<proteinExistence type="inferred from homology"/>
<evidence type="ECO:0000259" key="5">
    <source>
        <dbReference type="Pfam" id="PF08540"/>
    </source>
</evidence>
<name>A0A150H208_GONPE</name>
<protein>
    <recommendedName>
        <fullName evidence="8">3-hydroxy-3-methylglutaryl coenzyme A synthase</fullName>
    </recommendedName>
</protein>
<dbReference type="PANTHER" id="PTHR43323">
    <property type="entry name" value="3-HYDROXY-3-METHYLGLUTARYL COENZYME A SYNTHASE"/>
    <property type="match status" value="1"/>
</dbReference>
<evidence type="ECO:0000256" key="2">
    <source>
        <dbReference type="ARBA" id="ARBA00022679"/>
    </source>
</evidence>
<dbReference type="CDD" id="cd00827">
    <property type="entry name" value="init_cond_enzymes"/>
    <property type="match status" value="1"/>
</dbReference>
<evidence type="ECO:0000313" key="7">
    <source>
        <dbReference type="Proteomes" id="UP000075714"/>
    </source>
</evidence>
<dbReference type="Pfam" id="PF01154">
    <property type="entry name" value="HMG_CoA_synt_N"/>
    <property type="match status" value="2"/>
</dbReference>
<evidence type="ECO:0000256" key="3">
    <source>
        <dbReference type="SAM" id="MobiDB-lite"/>
    </source>
</evidence>
<feature type="compositionally biased region" description="Low complexity" evidence="3">
    <location>
        <begin position="261"/>
        <end position="274"/>
    </location>
</feature>
<evidence type="ECO:0000256" key="1">
    <source>
        <dbReference type="ARBA" id="ARBA00007061"/>
    </source>
</evidence>
<dbReference type="PANTHER" id="PTHR43323:SF2">
    <property type="entry name" value="HYDROXYMETHYLGLUTARYL-COA SYNTHASE"/>
    <property type="match status" value="1"/>
</dbReference>